<dbReference type="Pfam" id="PF13242">
    <property type="entry name" value="Hydrolase_like"/>
    <property type="match status" value="1"/>
</dbReference>
<keyword evidence="4 9" id="KW-0378">Hydrolase</keyword>
<sequence length="185" mass="20452">MVPALFLDRDGVINVDTGYLHRPEECRFVPGIFELVGAANRAGYRVLIVTNQSGVGRGYFSEEVFRSFTEWMIGEFKRRGLSIDGVYFCPHHPDAPLDAYRVACACRKPEPGMFLSARDEFDVDMHRSIMVGDSRTDIEAAHAGGVGRAFLLVDPSQDGGLIDDCTVIHSLDEVLQALADRTKSV</sequence>
<keyword evidence="5 12" id="KW-0862">Zinc</keyword>
<dbReference type="NCBIfam" id="TIGR00213">
    <property type="entry name" value="GmhB_yaeD"/>
    <property type="match status" value="1"/>
</dbReference>
<dbReference type="InterPro" id="IPR023214">
    <property type="entry name" value="HAD_sf"/>
</dbReference>
<feature type="binding site" evidence="12">
    <location>
        <position position="89"/>
    </location>
    <ligand>
        <name>Zn(2+)</name>
        <dbReference type="ChEBI" id="CHEBI:29105"/>
    </ligand>
</feature>
<feature type="binding site" evidence="12">
    <location>
        <position position="133"/>
    </location>
    <ligand>
        <name>Mg(2+)</name>
        <dbReference type="ChEBI" id="CHEBI:18420"/>
    </ligand>
</feature>
<evidence type="ECO:0000256" key="9">
    <source>
        <dbReference type="PIRNR" id="PIRNR004682"/>
    </source>
</evidence>
<feature type="binding site" evidence="12">
    <location>
        <position position="91"/>
    </location>
    <ligand>
        <name>Zn(2+)</name>
        <dbReference type="ChEBI" id="CHEBI:29105"/>
    </ligand>
</feature>
<organism evidence="13 14">
    <name type="scientific">Burkholderia cepacia</name>
    <name type="common">Pseudomonas cepacia</name>
    <dbReference type="NCBI Taxonomy" id="292"/>
    <lineage>
        <taxon>Bacteria</taxon>
        <taxon>Pseudomonadati</taxon>
        <taxon>Pseudomonadota</taxon>
        <taxon>Betaproteobacteria</taxon>
        <taxon>Burkholderiales</taxon>
        <taxon>Burkholderiaceae</taxon>
        <taxon>Burkholderia</taxon>
        <taxon>Burkholderia cepacia complex</taxon>
    </lineage>
</organism>
<evidence type="ECO:0000313" key="14">
    <source>
        <dbReference type="Proteomes" id="UP000094776"/>
    </source>
</evidence>
<dbReference type="SUPFAM" id="SSF56784">
    <property type="entry name" value="HAD-like"/>
    <property type="match status" value="1"/>
</dbReference>
<keyword evidence="6 9" id="KW-0119">Carbohydrate metabolism</keyword>
<feature type="binding site" evidence="12">
    <location>
        <position position="106"/>
    </location>
    <ligand>
        <name>Zn(2+)</name>
        <dbReference type="ChEBI" id="CHEBI:29105"/>
    </ligand>
</feature>
<dbReference type="NCBIfam" id="TIGR01656">
    <property type="entry name" value="Histidinol-ppas"/>
    <property type="match status" value="1"/>
</dbReference>
<dbReference type="InterPro" id="IPR006543">
    <property type="entry name" value="Histidinol-phos"/>
</dbReference>
<evidence type="ECO:0000256" key="5">
    <source>
        <dbReference type="ARBA" id="ARBA00022833"/>
    </source>
</evidence>
<dbReference type="NCBIfam" id="NF006506">
    <property type="entry name" value="PRK08942.1"/>
    <property type="match status" value="1"/>
</dbReference>
<keyword evidence="3 12" id="KW-0479">Metal-binding</keyword>
<dbReference type="Gene3D" id="3.40.50.1000">
    <property type="entry name" value="HAD superfamily/HAD-like"/>
    <property type="match status" value="1"/>
</dbReference>
<evidence type="ECO:0000256" key="4">
    <source>
        <dbReference type="ARBA" id="ARBA00022801"/>
    </source>
</evidence>
<dbReference type="PANTHER" id="PTHR42891">
    <property type="entry name" value="D-GLYCERO-BETA-D-MANNO-HEPTOSE-1,7-BISPHOSPHATE 7-PHOSPHATASE"/>
    <property type="match status" value="1"/>
</dbReference>
<comment type="cofactor">
    <cofactor evidence="12">
        <name>Mg(2+)</name>
        <dbReference type="ChEBI" id="CHEBI:18420"/>
    </cofactor>
</comment>
<dbReference type="PIRSF" id="PIRSF004682">
    <property type="entry name" value="GmhB"/>
    <property type="match status" value="1"/>
</dbReference>
<dbReference type="PANTHER" id="PTHR42891:SF1">
    <property type="entry name" value="D-GLYCERO-BETA-D-MANNO-HEPTOSE-1,7-BISPHOSPHATE 7-PHOSPHATASE"/>
    <property type="match status" value="1"/>
</dbReference>
<comment type="cofactor">
    <cofactor evidence="12">
        <name>Zn(2+)</name>
        <dbReference type="ChEBI" id="CHEBI:29105"/>
    </cofactor>
</comment>
<comment type="similarity">
    <text evidence="8 9">Belongs to the gmhB family.</text>
</comment>
<evidence type="ECO:0000256" key="3">
    <source>
        <dbReference type="ARBA" id="ARBA00022723"/>
    </source>
</evidence>
<evidence type="ECO:0000256" key="1">
    <source>
        <dbReference type="ARBA" id="ARBA00004496"/>
    </source>
</evidence>
<evidence type="ECO:0000256" key="11">
    <source>
        <dbReference type="PIRSR" id="PIRSR004682-3"/>
    </source>
</evidence>
<accession>A0A1B4PPN0</accession>
<dbReference type="GO" id="GO:0005737">
    <property type="term" value="C:cytoplasm"/>
    <property type="evidence" value="ECO:0007669"/>
    <property type="project" value="UniProtKB-SubCell"/>
</dbReference>
<comment type="subcellular location">
    <subcellularLocation>
        <location evidence="1 9">Cytoplasm</location>
    </subcellularLocation>
</comment>
<feature type="binding site" evidence="12">
    <location>
        <position position="104"/>
    </location>
    <ligand>
        <name>Zn(2+)</name>
        <dbReference type="ChEBI" id="CHEBI:29105"/>
    </ligand>
</feature>
<feature type="binding site" evidence="12">
    <location>
        <position position="8"/>
    </location>
    <ligand>
        <name>Mg(2+)</name>
        <dbReference type="ChEBI" id="CHEBI:18420"/>
    </ligand>
</feature>
<feature type="site" description="Stabilizes the phosphoryl group" evidence="11">
    <location>
        <position position="50"/>
    </location>
</feature>
<feature type="site" description="Contributes to substrate recognition" evidence="11">
    <location>
        <position position="107"/>
    </location>
</feature>
<dbReference type="GO" id="GO:0046872">
    <property type="term" value="F:metal ion binding"/>
    <property type="evidence" value="ECO:0007669"/>
    <property type="project" value="UniProtKB-KW"/>
</dbReference>
<keyword evidence="12" id="KW-0460">Magnesium</keyword>
<dbReference type="EC" id="3.1.3.-" evidence="9"/>
<dbReference type="Proteomes" id="UP000094776">
    <property type="component" value="Chromosome 1"/>
</dbReference>
<feature type="active site" description="Proton donor" evidence="10">
    <location>
        <position position="10"/>
    </location>
</feature>
<gene>
    <name evidence="13" type="ORF">WT26_07585</name>
</gene>
<evidence type="ECO:0000256" key="12">
    <source>
        <dbReference type="PIRSR" id="PIRSR004682-4"/>
    </source>
</evidence>
<evidence type="ECO:0000256" key="10">
    <source>
        <dbReference type="PIRSR" id="PIRSR004682-1"/>
    </source>
</evidence>
<dbReference type="CDD" id="cd07503">
    <property type="entry name" value="HAD_HisB-N"/>
    <property type="match status" value="1"/>
</dbReference>
<feature type="active site" description="Nucleophile" evidence="10">
    <location>
        <position position="8"/>
    </location>
</feature>
<dbReference type="GO" id="GO:0016791">
    <property type="term" value="F:phosphatase activity"/>
    <property type="evidence" value="ECO:0007669"/>
    <property type="project" value="InterPro"/>
</dbReference>
<name>A0A1B4PPN0_BURCE</name>
<evidence type="ECO:0000256" key="7">
    <source>
        <dbReference type="ARBA" id="ARBA00031828"/>
    </source>
</evidence>
<reference evidence="13 14" key="1">
    <citation type="submission" date="2015-12" db="EMBL/GenBank/DDBJ databases">
        <title>Diversity of Burkholderia near neighbor genomes.</title>
        <authorList>
            <person name="Sahl J."/>
            <person name="Wagner D."/>
            <person name="Keim P."/>
        </authorList>
    </citation>
    <scope>NUCLEOTIDE SEQUENCE [LARGE SCALE GENOMIC DNA]</scope>
    <source>
        <strain evidence="13 14">MSMB1184WGS</strain>
    </source>
</reference>
<dbReference type="AlphaFoldDB" id="A0A1B4PPN0"/>
<evidence type="ECO:0000313" key="13">
    <source>
        <dbReference type="EMBL" id="AOK15893.1"/>
    </source>
</evidence>
<evidence type="ECO:0000256" key="6">
    <source>
        <dbReference type="ARBA" id="ARBA00023277"/>
    </source>
</evidence>
<feature type="site" description="Stabilizes the phosphoryl group" evidence="11">
    <location>
        <position position="108"/>
    </location>
</feature>
<dbReference type="InterPro" id="IPR006549">
    <property type="entry name" value="HAD-SF_hydro_IIIA"/>
</dbReference>
<dbReference type="FunFam" id="3.40.50.1000:FF:000037">
    <property type="entry name" value="D,D-heptose 1,7-bisphosphate phosphatase"/>
    <property type="match status" value="1"/>
</dbReference>
<dbReference type="EMBL" id="CP013443">
    <property type="protein sequence ID" value="AOK15893.1"/>
    <property type="molecule type" value="Genomic_DNA"/>
</dbReference>
<evidence type="ECO:0000256" key="8">
    <source>
        <dbReference type="ARBA" id="ARBA00061616"/>
    </source>
</evidence>
<feature type="binding site" evidence="12">
    <location>
        <position position="10"/>
    </location>
    <ligand>
        <name>Mg(2+)</name>
        <dbReference type="ChEBI" id="CHEBI:18420"/>
    </ligand>
</feature>
<dbReference type="InterPro" id="IPR036412">
    <property type="entry name" value="HAD-like_sf"/>
</dbReference>
<protein>
    <recommendedName>
        <fullName evidence="7 9">D,D-heptose 1,7-bisphosphate phosphatase</fullName>
        <ecNumber evidence="9">3.1.3.-</ecNumber>
    </recommendedName>
</protein>
<evidence type="ECO:0000256" key="2">
    <source>
        <dbReference type="ARBA" id="ARBA00022490"/>
    </source>
</evidence>
<dbReference type="InterPro" id="IPR004446">
    <property type="entry name" value="Heptose_bisP_phosphatase"/>
</dbReference>
<dbReference type="GO" id="GO:0005975">
    <property type="term" value="P:carbohydrate metabolic process"/>
    <property type="evidence" value="ECO:0007669"/>
    <property type="project" value="InterPro"/>
</dbReference>
<dbReference type="NCBIfam" id="TIGR01662">
    <property type="entry name" value="HAD-SF-IIIA"/>
    <property type="match status" value="1"/>
</dbReference>
<keyword evidence="2 9" id="KW-0963">Cytoplasm</keyword>
<proteinExistence type="inferred from homology"/>
<dbReference type="RefSeq" id="WP_069269930.1">
    <property type="nucleotide sequence ID" value="NZ_CP013443.1"/>
</dbReference>